<keyword evidence="7" id="KW-1185">Reference proteome</keyword>
<evidence type="ECO:0000256" key="3">
    <source>
        <dbReference type="ARBA" id="ARBA00022833"/>
    </source>
</evidence>
<keyword evidence="1" id="KW-0479">Metal-binding</keyword>
<evidence type="ECO:0000313" key="6">
    <source>
        <dbReference type="EMBL" id="KAG2571885.1"/>
    </source>
</evidence>
<dbReference type="Gene3D" id="3.30.40.10">
    <property type="entry name" value="Zinc/RING finger domain, C3HC4 (zinc finger)"/>
    <property type="match status" value="1"/>
</dbReference>
<keyword evidence="2" id="KW-0863">Zinc-finger</keyword>
<sequence length="315" mass="31984">MAVQARHLSHDFPPVGGSLFLDEYAAGCVPPTAPAGIADTMVLSGFSGSVLTSNHGFAPRKRARVADAGGFLDLEDRRVVLPPAGMQGLAPLPVPGATGDDTRSRAAGSGAASTSCSAVAHGGGATLSLCHQGGEIDALIRLESERMRVALEEARRRHARALLAAAGRAAVGRARAAEAELERALRRNAELEEKARQMGAECQAWMGVARSHEAVAAGLRATLDQVLLRPPTSGAAGDGGGAEDARSCCFEGPPAPAAGDGASSPPSCRSCGGGEARVLLLPCRHLCLCRTCEAGADACPVCAAAKNASLLVLVS</sequence>
<evidence type="ECO:0000256" key="4">
    <source>
        <dbReference type="SAM" id="Coils"/>
    </source>
</evidence>
<dbReference type="OrthoDB" id="1711136at2759"/>
<protein>
    <recommendedName>
        <fullName evidence="8">RING-type domain-containing protein</fullName>
    </recommendedName>
</protein>
<gene>
    <name evidence="6" type="ORF">PVAP13_7KG122966</name>
</gene>
<dbReference type="Pfam" id="PF13920">
    <property type="entry name" value="zf-C3HC4_3"/>
    <property type="match status" value="1"/>
</dbReference>
<evidence type="ECO:0000256" key="2">
    <source>
        <dbReference type="ARBA" id="ARBA00022771"/>
    </source>
</evidence>
<dbReference type="PANTHER" id="PTHR42647">
    <property type="entry name" value="SBP (S-RIBONUCLEASE BINDING PROTEIN) FAMILY PROTEIN"/>
    <property type="match status" value="1"/>
</dbReference>
<keyword evidence="4" id="KW-0175">Coiled coil</keyword>
<evidence type="ECO:0008006" key="8">
    <source>
        <dbReference type="Google" id="ProtNLM"/>
    </source>
</evidence>
<dbReference type="InterPro" id="IPR013083">
    <property type="entry name" value="Znf_RING/FYVE/PHD"/>
</dbReference>
<dbReference type="Proteomes" id="UP000823388">
    <property type="component" value="Chromosome 7K"/>
</dbReference>
<feature type="region of interest" description="Disordered" evidence="5">
    <location>
        <begin position="87"/>
        <end position="109"/>
    </location>
</feature>
<accession>A0A8T0QEH4</accession>
<evidence type="ECO:0000256" key="1">
    <source>
        <dbReference type="ARBA" id="ARBA00022723"/>
    </source>
</evidence>
<dbReference type="CDD" id="cd16649">
    <property type="entry name" value="mRING-HC-C3HC5_CGRF1-like"/>
    <property type="match status" value="1"/>
</dbReference>
<dbReference type="PANTHER" id="PTHR42647:SF20">
    <property type="entry name" value="RING ZINC FINGER DOMAIN SUPERFAMILY PROTEIN-RELATED"/>
    <property type="match status" value="1"/>
</dbReference>
<comment type="caution">
    <text evidence="6">The sequence shown here is derived from an EMBL/GenBank/DDBJ whole genome shotgun (WGS) entry which is preliminary data.</text>
</comment>
<dbReference type="AlphaFoldDB" id="A0A8T0QEH4"/>
<feature type="coiled-coil region" evidence="4">
    <location>
        <begin position="174"/>
        <end position="201"/>
    </location>
</feature>
<evidence type="ECO:0000256" key="5">
    <source>
        <dbReference type="SAM" id="MobiDB-lite"/>
    </source>
</evidence>
<reference evidence="6" key="1">
    <citation type="submission" date="2020-05" db="EMBL/GenBank/DDBJ databases">
        <title>WGS assembly of Panicum virgatum.</title>
        <authorList>
            <person name="Lovell J.T."/>
            <person name="Jenkins J."/>
            <person name="Shu S."/>
            <person name="Juenger T.E."/>
            <person name="Schmutz J."/>
        </authorList>
    </citation>
    <scope>NUCLEOTIDE SEQUENCE</scope>
    <source>
        <strain evidence="6">AP13</strain>
    </source>
</reference>
<dbReference type="GO" id="GO:0008270">
    <property type="term" value="F:zinc ion binding"/>
    <property type="evidence" value="ECO:0007669"/>
    <property type="project" value="UniProtKB-KW"/>
</dbReference>
<dbReference type="EMBL" id="CM029049">
    <property type="protein sequence ID" value="KAG2571885.1"/>
    <property type="molecule type" value="Genomic_DNA"/>
</dbReference>
<evidence type="ECO:0000313" key="7">
    <source>
        <dbReference type="Proteomes" id="UP000823388"/>
    </source>
</evidence>
<name>A0A8T0QEH4_PANVG</name>
<organism evidence="6 7">
    <name type="scientific">Panicum virgatum</name>
    <name type="common">Blackwell switchgrass</name>
    <dbReference type="NCBI Taxonomy" id="38727"/>
    <lineage>
        <taxon>Eukaryota</taxon>
        <taxon>Viridiplantae</taxon>
        <taxon>Streptophyta</taxon>
        <taxon>Embryophyta</taxon>
        <taxon>Tracheophyta</taxon>
        <taxon>Spermatophyta</taxon>
        <taxon>Magnoliopsida</taxon>
        <taxon>Liliopsida</taxon>
        <taxon>Poales</taxon>
        <taxon>Poaceae</taxon>
        <taxon>PACMAD clade</taxon>
        <taxon>Panicoideae</taxon>
        <taxon>Panicodae</taxon>
        <taxon>Paniceae</taxon>
        <taxon>Panicinae</taxon>
        <taxon>Panicum</taxon>
        <taxon>Panicum sect. Hiantes</taxon>
    </lineage>
</organism>
<keyword evidence="3" id="KW-0862">Zinc</keyword>
<dbReference type="GO" id="GO:0004842">
    <property type="term" value="F:ubiquitin-protein transferase activity"/>
    <property type="evidence" value="ECO:0007669"/>
    <property type="project" value="TreeGrafter"/>
</dbReference>
<proteinExistence type="predicted"/>